<evidence type="ECO:0000313" key="1">
    <source>
        <dbReference type="EMBL" id="KAF9511989.1"/>
    </source>
</evidence>
<keyword evidence="2" id="KW-1185">Reference proteome</keyword>
<name>A0A9P6DUT9_9AGAM</name>
<evidence type="ECO:0000313" key="2">
    <source>
        <dbReference type="Proteomes" id="UP000886523"/>
    </source>
</evidence>
<sequence length="92" mass="9773">MKCVGVGRDFPRDSGSKQAAKAIQQWIAHSANHNPDVPPLDLSYLVPLVVTIEAVAAQEALEGHANPPKSLTNSFDCAMQIARRSSASTSSD</sequence>
<comment type="caution">
    <text evidence="1">The sequence shown here is derived from an EMBL/GenBank/DDBJ whole genome shotgun (WGS) entry which is preliminary data.</text>
</comment>
<dbReference type="AlphaFoldDB" id="A0A9P6DUT9"/>
<protein>
    <submittedName>
        <fullName evidence="1">Uncharacterized protein</fullName>
    </submittedName>
</protein>
<proteinExistence type="predicted"/>
<reference evidence="1" key="1">
    <citation type="journal article" date="2020" name="Nat. Commun.">
        <title>Large-scale genome sequencing of mycorrhizal fungi provides insights into the early evolution of symbiotic traits.</title>
        <authorList>
            <person name="Miyauchi S."/>
            <person name="Kiss E."/>
            <person name="Kuo A."/>
            <person name="Drula E."/>
            <person name="Kohler A."/>
            <person name="Sanchez-Garcia M."/>
            <person name="Morin E."/>
            <person name="Andreopoulos B."/>
            <person name="Barry K.W."/>
            <person name="Bonito G."/>
            <person name="Buee M."/>
            <person name="Carver A."/>
            <person name="Chen C."/>
            <person name="Cichocki N."/>
            <person name="Clum A."/>
            <person name="Culley D."/>
            <person name="Crous P.W."/>
            <person name="Fauchery L."/>
            <person name="Girlanda M."/>
            <person name="Hayes R.D."/>
            <person name="Keri Z."/>
            <person name="LaButti K."/>
            <person name="Lipzen A."/>
            <person name="Lombard V."/>
            <person name="Magnuson J."/>
            <person name="Maillard F."/>
            <person name="Murat C."/>
            <person name="Nolan M."/>
            <person name="Ohm R.A."/>
            <person name="Pangilinan J."/>
            <person name="Pereira M.F."/>
            <person name="Perotto S."/>
            <person name="Peter M."/>
            <person name="Pfister S."/>
            <person name="Riley R."/>
            <person name="Sitrit Y."/>
            <person name="Stielow J.B."/>
            <person name="Szollosi G."/>
            <person name="Zifcakova L."/>
            <person name="Stursova M."/>
            <person name="Spatafora J.W."/>
            <person name="Tedersoo L."/>
            <person name="Vaario L.M."/>
            <person name="Yamada A."/>
            <person name="Yan M."/>
            <person name="Wang P."/>
            <person name="Xu J."/>
            <person name="Bruns T."/>
            <person name="Baldrian P."/>
            <person name="Vilgalys R."/>
            <person name="Dunand C."/>
            <person name="Henrissat B."/>
            <person name="Grigoriev I.V."/>
            <person name="Hibbett D."/>
            <person name="Nagy L.G."/>
            <person name="Martin F.M."/>
        </authorList>
    </citation>
    <scope>NUCLEOTIDE SEQUENCE</scope>
    <source>
        <strain evidence="1">UP504</strain>
    </source>
</reference>
<organism evidence="1 2">
    <name type="scientific">Hydnum rufescens UP504</name>
    <dbReference type="NCBI Taxonomy" id="1448309"/>
    <lineage>
        <taxon>Eukaryota</taxon>
        <taxon>Fungi</taxon>
        <taxon>Dikarya</taxon>
        <taxon>Basidiomycota</taxon>
        <taxon>Agaricomycotina</taxon>
        <taxon>Agaricomycetes</taxon>
        <taxon>Cantharellales</taxon>
        <taxon>Hydnaceae</taxon>
        <taxon>Hydnum</taxon>
    </lineage>
</organism>
<gene>
    <name evidence="1" type="ORF">BS47DRAFT_1346148</name>
</gene>
<dbReference type="Proteomes" id="UP000886523">
    <property type="component" value="Unassembled WGS sequence"/>
</dbReference>
<accession>A0A9P6DUT9</accession>
<dbReference type="EMBL" id="MU128993">
    <property type="protein sequence ID" value="KAF9511989.1"/>
    <property type="molecule type" value="Genomic_DNA"/>
</dbReference>